<dbReference type="EMBL" id="CP001322">
    <property type="protein sequence ID" value="ACL06516.1"/>
    <property type="molecule type" value="Genomic_DNA"/>
</dbReference>
<name>B8FD85_DESAL</name>
<protein>
    <submittedName>
        <fullName evidence="3">Heterodisulfide reductase, subunit B</fullName>
        <ecNumber evidence="3">1.8.98.1</ecNumber>
    </submittedName>
</protein>
<proteinExistence type="predicted"/>
<feature type="domain" description="Cysteine-rich" evidence="2">
    <location>
        <begin position="147"/>
        <end position="235"/>
    </location>
</feature>
<keyword evidence="1 3" id="KW-0560">Oxidoreductase</keyword>
<dbReference type="Pfam" id="PF02754">
    <property type="entry name" value="CCG"/>
    <property type="match status" value="2"/>
</dbReference>
<dbReference type="InterPro" id="IPR051278">
    <property type="entry name" value="HdrB/HdrD_reductase"/>
</dbReference>
<feature type="domain" description="Cysteine-rich" evidence="2">
    <location>
        <begin position="3"/>
        <end position="84"/>
    </location>
</feature>
<dbReference type="KEGG" id="dal:Dalk_4839"/>
<dbReference type="HOGENOM" id="CLU_052147_1_0_7"/>
<evidence type="ECO:0000256" key="1">
    <source>
        <dbReference type="ARBA" id="ARBA00023002"/>
    </source>
</evidence>
<accession>B8FD85</accession>
<dbReference type="AlphaFoldDB" id="B8FD85"/>
<dbReference type="InterPro" id="IPR004017">
    <property type="entry name" value="Cys_rich_dom"/>
</dbReference>
<dbReference type="PANTHER" id="PTHR42947">
    <property type="entry name" value="COB--COM HETERODISULFIDE REDUCTASE SUBUNIT B 1"/>
    <property type="match status" value="1"/>
</dbReference>
<dbReference type="Proteomes" id="UP000000739">
    <property type="component" value="Chromosome"/>
</dbReference>
<dbReference type="GO" id="GO:0051912">
    <property type="term" value="F:CoB--CoM heterodisulfide reductase activity"/>
    <property type="evidence" value="ECO:0007669"/>
    <property type="project" value="UniProtKB-EC"/>
</dbReference>
<dbReference type="eggNOG" id="COG2048">
    <property type="taxonomic scope" value="Bacteria"/>
</dbReference>
<dbReference type="RefSeq" id="WP_015949554.1">
    <property type="nucleotide sequence ID" value="NC_011768.1"/>
</dbReference>
<reference evidence="3 4" key="1">
    <citation type="journal article" date="2012" name="Environ. Microbiol.">
        <title>The genome sequence of Desulfatibacillum alkenivorans AK-01: a blueprint for anaerobic alkane oxidation.</title>
        <authorList>
            <person name="Callaghan A.V."/>
            <person name="Morris B.E."/>
            <person name="Pereira I.A."/>
            <person name="McInerney M.J."/>
            <person name="Austin R.N."/>
            <person name="Groves J.T."/>
            <person name="Kukor J.J."/>
            <person name="Suflita J.M."/>
            <person name="Young L.Y."/>
            <person name="Zylstra G.J."/>
            <person name="Wawrik B."/>
        </authorList>
    </citation>
    <scope>NUCLEOTIDE SEQUENCE [LARGE SCALE GENOMIC DNA]</scope>
    <source>
        <strain evidence="3 4">AK-01</strain>
    </source>
</reference>
<evidence type="ECO:0000259" key="2">
    <source>
        <dbReference type="Pfam" id="PF02754"/>
    </source>
</evidence>
<gene>
    <name evidence="3" type="ordered locus">Dalk_4839</name>
</gene>
<dbReference type="PANTHER" id="PTHR42947:SF1">
    <property type="entry name" value="COB--COM HETERODISULFIDE REDUCTASE SUBUNIT B 1"/>
    <property type="match status" value="1"/>
</dbReference>
<dbReference type="EC" id="1.8.98.1" evidence="3"/>
<sequence>MKYAYFGGCNIPFQMPETNAAIHALLGAFSIELADLREFTCCGYPVKKLNTRAWLTAAARNLALAEKKQMDIATLCACCYHSLRMAKNRLARDSAMADEVNKVLAQENLEYRGRVRVEHALAVIGAAAGPDGIAGKVVRPMEDSKAACHYGCHLIRPANVMGFDDPFVPTILDEMAAATGATPIEWSRKMDCCGAPVLGADRDLALKLARGKLENAANSGADILCTVCPFCHLFFEDVLKTQPAGPGNAPYPALVNYAVFFCQALGLKI</sequence>
<organism evidence="3 4">
    <name type="scientific">Desulfatibacillum aliphaticivorans</name>
    <dbReference type="NCBI Taxonomy" id="218208"/>
    <lineage>
        <taxon>Bacteria</taxon>
        <taxon>Pseudomonadati</taxon>
        <taxon>Thermodesulfobacteriota</taxon>
        <taxon>Desulfobacteria</taxon>
        <taxon>Desulfobacterales</taxon>
        <taxon>Desulfatibacillaceae</taxon>
        <taxon>Desulfatibacillum</taxon>
    </lineage>
</organism>
<evidence type="ECO:0000313" key="4">
    <source>
        <dbReference type="Proteomes" id="UP000000739"/>
    </source>
</evidence>
<keyword evidence="4" id="KW-1185">Reference proteome</keyword>
<evidence type="ECO:0000313" key="3">
    <source>
        <dbReference type="EMBL" id="ACL06516.1"/>
    </source>
</evidence>
<dbReference type="Gene3D" id="1.20.1050.140">
    <property type="match status" value="1"/>
</dbReference>